<dbReference type="KEGG" id="llh:I41_01400"/>
<gene>
    <name evidence="1" type="ORF">I41_01400</name>
</gene>
<evidence type="ECO:0000313" key="1">
    <source>
        <dbReference type="EMBL" id="QDT70985.1"/>
    </source>
</evidence>
<proteinExistence type="predicted"/>
<dbReference type="InterPro" id="IPR009003">
    <property type="entry name" value="Peptidase_S1_PA"/>
</dbReference>
<dbReference type="SUPFAM" id="SSF50494">
    <property type="entry name" value="Trypsin-like serine proteases"/>
    <property type="match status" value="1"/>
</dbReference>
<reference evidence="1 2" key="1">
    <citation type="submission" date="2019-02" db="EMBL/GenBank/DDBJ databases">
        <title>Deep-cultivation of Planctomycetes and their phenomic and genomic characterization uncovers novel biology.</title>
        <authorList>
            <person name="Wiegand S."/>
            <person name="Jogler M."/>
            <person name="Boedeker C."/>
            <person name="Pinto D."/>
            <person name="Vollmers J."/>
            <person name="Rivas-Marin E."/>
            <person name="Kohn T."/>
            <person name="Peeters S.H."/>
            <person name="Heuer A."/>
            <person name="Rast P."/>
            <person name="Oberbeckmann S."/>
            <person name="Bunk B."/>
            <person name="Jeske O."/>
            <person name="Meyerdierks A."/>
            <person name="Storesund J.E."/>
            <person name="Kallscheuer N."/>
            <person name="Luecker S."/>
            <person name="Lage O.M."/>
            <person name="Pohl T."/>
            <person name="Merkel B.J."/>
            <person name="Hornburger P."/>
            <person name="Mueller R.-W."/>
            <person name="Bruemmer F."/>
            <person name="Labrenz M."/>
            <person name="Spormann A.M."/>
            <person name="Op den Camp H."/>
            <person name="Overmann J."/>
            <person name="Amann R."/>
            <person name="Jetten M.S.M."/>
            <person name="Mascher T."/>
            <person name="Medema M.H."/>
            <person name="Devos D.P."/>
            <person name="Kaster A.-K."/>
            <person name="Ovreas L."/>
            <person name="Rohde M."/>
            <person name="Galperin M.Y."/>
            <person name="Jogler C."/>
        </authorList>
    </citation>
    <scope>NUCLEOTIDE SEQUENCE [LARGE SCALE GENOMIC DNA]</scope>
    <source>
        <strain evidence="1 2">I41</strain>
    </source>
</reference>
<dbReference type="EMBL" id="CP036339">
    <property type="protein sequence ID" value="QDT70985.1"/>
    <property type="molecule type" value="Genomic_DNA"/>
</dbReference>
<sequence>MNLTTNQHWTGQSFLFRLVTFSMATVAISTAGTVRAIWDVRSNQLSEIVSTRDWVGQVVRVTDLMNFKGGGGTGSLIQTPFSTLRGRLVLTASHVIEDKGEGGAIRFTSSGSYRAPGLGILAPPGFPDVGLMLLPKAIASTPPAFSSSYAPDGNHWWEHWDITQPNFTILGGMGTETIREGTANWAGKMDNDNNFVLEWGPHEARGGDSGGPTLYRGEILAIHWQSPSNGTVFNETRVDSNVPYFNWIQGNFINSNTGSTSWQPREPGSGWTGGVFQSHHVIDMRTNASKVWTFYDQASFPAIQRVNGLLTNTGTTLHLSVSYPMQVPDRMPASPENLPLVAQVDAAGVLNAGTIHVEGGAFVTSKLDNLRDFDLGTDRNEEGELPAYLRVAKDLFNEGSIRVGAIQDFGSSLLRVDGGKFQNVGAIFVGNKSAIRMGSGVVLEVGKQKQTSLAILDNNGVIYGDVAIHSGGTLRGIGGTITGTTRFGSGAKIELGDQRGIGVCQLSGDVRLEGKTVLELGVNDVNGTAGGLTGWGFLSVAGTLSLDFSSAAKVTLAVKSSTLSGSDGPPANFYANQAFDLPFVSSAGGISGFSPSNFEIDLAGFGSSLDGGRFVVRQLENSLALSFLPNGGTNGLLGDYDGNDAVDGADFLTWQRTQGSTTNLTADGDRNGVVDSADLAVWKNRYATPPLSSAISEPVSGHLLIGAVVAIVISRRRVLWARCARLPRSRSLLKCSPISVSRGAYCFINE</sequence>
<accession>A0A517TRI8</accession>
<dbReference type="Proteomes" id="UP000317909">
    <property type="component" value="Chromosome"/>
</dbReference>
<keyword evidence="2" id="KW-1185">Reference proteome</keyword>
<name>A0A517TRI8_9BACT</name>
<evidence type="ECO:0000313" key="2">
    <source>
        <dbReference type="Proteomes" id="UP000317909"/>
    </source>
</evidence>
<dbReference type="RefSeq" id="WP_145429998.1">
    <property type="nucleotide sequence ID" value="NZ_CP036339.1"/>
</dbReference>
<dbReference type="AlphaFoldDB" id="A0A517TRI8"/>
<dbReference type="OrthoDB" id="268023at2"/>
<protein>
    <submittedName>
        <fullName evidence="1">Uncharacterized protein</fullName>
    </submittedName>
</protein>
<organism evidence="1 2">
    <name type="scientific">Lacipirellula limnantheis</name>
    <dbReference type="NCBI Taxonomy" id="2528024"/>
    <lineage>
        <taxon>Bacteria</taxon>
        <taxon>Pseudomonadati</taxon>
        <taxon>Planctomycetota</taxon>
        <taxon>Planctomycetia</taxon>
        <taxon>Pirellulales</taxon>
        <taxon>Lacipirellulaceae</taxon>
        <taxon>Lacipirellula</taxon>
    </lineage>
</organism>